<organism evidence="1 2">
    <name type="scientific">Phoxinus phoxinus</name>
    <name type="common">Eurasian minnow</name>
    <dbReference type="NCBI Taxonomy" id="58324"/>
    <lineage>
        <taxon>Eukaryota</taxon>
        <taxon>Metazoa</taxon>
        <taxon>Chordata</taxon>
        <taxon>Craniata</taxon>
        <taxon>Vertebrata</taxon>
        <taxon>Euteleostomi</taxon>
        <taxon>Actinopterygii</taxon>
        <taxon>Neopterygii</taxon>
        <taxon>Teleostei</taxon>
        <taxon>Ostariophysi</taxon>
        <taxon>Cypriniformes</taxon>
        <taxon>Leuciscidae</taxon>
        <taxon>Phoxininae</taxon>
        <taxon>Phoxinus</taxon>
    </lineage>
</organism>
<gene>
    <name evidence="1" type="ORF">R3I93_020186</name>
</gene>
<comment type="caution">
    <text evidence="1">The sequence shown here is derived from an EMBL/GenBank/DDBJ whole genome shotgun (WGS) entry which is preliminary data.</text>
</comment>
<protein>
    <submittedName>
        <fullName evidence="1">Uncharacterized protein</fullName>
    </submittedName>
</protein>
<sequence length="21" mass="2422">MGEKLLLFLILITFTLKSHGF</sequence>
<evidence type="ECO:0000313" key="1">
    <source>
        <dbReference type="EMBL" id="KAK7127521.1"/>
    </source>
</evidence>
<dbReference type="Proteomes" id="UP001364617">
    <property type="component" value="Unassembled WGS sequence"/>
</dbReference>
<reference evidence="1 2" key="1">
    <citation type="submission" date="2024-02" db="EMBL/GenBank/DDBJ databases">
        <title>Chromosome-level genome assembly of the Eurasian Minnow (Phoxinus phoxinus).</title>
        <authorList>
            <person name="Oriowo T.O."/>
            <person name="Martin S."/>
            <person name="Stange M."/>
            <person name="Chrysostomakis Y."/>
            <person name="Brown T."/>
            <person name="Winkler S."/>
            <person name="Kukowka S."/>
            <person name="Myers E.W."/>
            <person name="Bohne A."/>
        </authorList>
    </citation>
    <scope>NUCLEOTIDE SEQUENCE [LARGE SCALE GENOMIC DNA]</scope>
    <source>
        <strain evidence="1">ZFMK-TIS-60720</strain>
        <tissue evidence="1">Whole Organism</tissue>
    </source>
</reference>
<accession>A0AAN9CB86</accession>
<name>A0AAN9CB86_9TELE</name>
<evidence type="ECO:0000313" key="2">
    <source>
        <dbReference type="Proteomes" id="UP001364617"/>
    </source>
</evidence>
<proteinExistence type="predicted"/>
<dbReference type="AlphaFoldDB" id="A0AAN9CB86"/>
<dbReference type="EMBL" id="JAYKXH010000022">
    <property type="protein sequence ID" value="KAK7127521.1"/>
    <property type="molecule type" value="Genomic_DNA"/>
</dbReference>
<keyword evidence="2" id="KW-1185">Reference proteome</keyword>